<evidence type="ECO:0000259" key="1">
    <source>
        <dbReference type="Pfam" id="PF03144"/>
    </source>
</evidence>
<dbReference type="Proteomes" id="UP000177810">
    <property type="component" value="Unassembled WGS sequence"/>
</dbReference>
<reference evidence="2 3" key="1">
    <citation type="journal article" date="2016" name="Nat. Commun.">
        <title>Thousands of microbial genomes shed light on interconnected biogeochemical processes in an aquifer system.</title>
        <authorList>
            <person name="Anantharaman K."/>
            <person name="Brown C.T."/>
            <person name="Hug L.A."/>
            <person name="Sharon I."/>
            <person name="Castelle C.J."/>
            <person name="Probst A.J."/>
            <person name="Thomas B.C."/>
            <person name="Singh A."/>
            <person name="Wilkins M.J."/>
            <person name="Karaoz U."/>
            <person name="Brodie E.L."/>
            <person name="Williams K.H."/>
            <person name="Hubbard S.S."/>
            <person name="Banfield J.F."/>
        </authorList>
    </citation>
    <scope>NUCLEOTIDE SEQUENCE [LARGE SCALE GENOMIC DNA]</scope>
</reference>
<feature type="domain" description="Translation elongation factor EFTu-like" evidence="1">
    <location>
        <begin position="23"/>
        <end position="76"/>
    </location>
</feature>
<dbReference type="SUPFAM" id="SSF50447">
    <property type="entry name" value="Translation proteins"/>
    <property type="match status" value="1"/>
</dbReference>
<evidence type="ECO:0000313" key="3">
    <source>
        <dbReference type="Proteomes" id="UP000177810"/>
    </source>
</evidence>
<dbReference type="InterPro" id="IPR004161">
    <property type="entry name" value="EFTu-like_2"/>
</dbReference>
<name>A0A1G2F340_9BACT</name>
<protein>
    <recommendedName>
        <fullName evidence="1">Translation elongation factor EFTu-like domain-containing protein</fullName>
    </recommendedName>
</protein>
<dbReference type="AlphaFoldDB" id="A0A1G2F340"/>
<gene>
    <name evidence="2" type="ORF">A2V69_02095</name>
</gene>
<evidence type="ECO:0000313" key="2">
    <source>
        <dbReference type="EMBL" id="OGZ32172.1"/>
    </source>
</evidence>
<dbReference type="EMBL" id="MHMT01000024">
    <property type="protein sequence ID" value="OGZ32172.1"/>
    <property type="molecule type" value="Genomic_DNA"/>
</dbReference>
<comment type="caution">
    <text evidence="2">The sequence shown here is derived from an EMBL/GenBank/DDBJ whole genome shotgun (WGS) entry which is preliminary data.</text>
</comment>
<accession>A0A1G2F340</accession>
<dbReference type="Gene3D" id="2.40.30.10">
    <property type="entry name" value="Translation factors"/>
    <property type="match status" value="1"/>
</dbReference>
<dbReference type="Pfam" id="PF03144">
    <property type="entry name" value="GTP_EFTU_D2"/>
    <property type="match status" value="1"/>
</dbReference>
<sequence length="88" mass="9836">MAEKKEELIGKITHYFGKIEVGIVEITKGSLSVGDTIHIKGSTTDFEQSVDSMQIEHEQVDKAKKGDVIGLKVKDKVKEEDEVYKVTE</sequence>
<dbReference type="InterPro" id="IPR009000">
    <property type="entry name" value="Transl_B-barrel_sf"/>
</dbReference>
<organism evidence="2 3">
    <name type="scientific">Candidatus Portnoybacteria bacterium RBG_13_40_8</name>
    <dbReference type="NCBI Taxonomy" id="1801990"/>
    <lineage>
        <taxon>Bacteria</taxon>
        <taxon>Candidatus Portnoyibacteriota</taxon>
    </lineage>
</organism>
<proteinExistence type="predicted"/>
<dbReference type="STRING" id="1801990.A2V69_02095"/>